<dbReference type="Proteomes" id="UP000695022">
    <property type="component" value="Unplaced"/>
</dbReference>
<dbReference type="Pfam" id="PF00096">
    <property type="entry name" value="zf-C2H2"/>
    <property type="match status" value="1"/>
</dbReference>
<protein>
    <submittedName>
        <fullName evidence="14">Galactosylceramide sulfotransferase-like</fullName>
    </submittedName>
</protein>
<dbReference type="InterPro" id="IPR009729">
    <property type="entry name" value="Gal-3-0_sulfotransfrase"/>
</dbReference>
<evidence type="ECO:0000256" key="5">
    <source>
        <dbReference type="ARBA" id="ARBA00022968"/>
    </source>
</evidence>
<evidence type="ECO:0000313" key="13">
    <source>
        <dbReference type="Proteomes" id="UP000695022"/>
    </source>
</evidence>
<dbReference type="SUPFAM" id="SSF52540">
    <property type="entry name" value="P-loop containing nucleoside triphosphate hydrolases"/>
    <property type="match status" value="1"/>
</dbReference>
<dbReference type="InterPro" id="IPR036236">
    <property type="entry name" value="Znf_C2H2_sf"/>
</dbReference>
<evidence type="ECO:0000256" key="9">
    <source>
        <dbReference type="ARBA" id="ARBA00023180"/>
    </source>
</evidence>
<evidence type="ECO:0000313" key="14">
    <source>
        <dbReference type="RefSeq" id="XP_014673673.1"/>
    </source>
</evidence>
<dbReference type="GeneID" id="106813941"/>
<keyword evidence="10" id="KW-0479">Metal-binding</keyword>
<gene>
    <name evidence="14" type="primary">LOC106813941</name>
</gene>
<evidence type="ECO:0000256" key="11">
    <source>
        <dbReference type="SAM" id="MobiDB-lite"/>
    </source>
</evidence>
<feature type="domain" description="C2H2-type" evidence="12">
    <location>
        <begin position="19"/>
        <end position="42"/>
    </location>
</feature>
<dbReference type="InterPro" id="IPR013087">
    <property type="entry name" value="Znf_C2H2_type"/>
</dbReference>
<organism evidence="13 14">
    <name type="scientific">Priapulus caudatus</name>
    <name type="common">Priapulid worm</name>
    <dbReference type="NCBI Taxonomy" id="37621"/>
    <lineage>
        <taxon>Eukaryota</taxon>
        <taxon>Metazoa</taxon>
        <taxon>Ecdysozoa</taxon>
        <taxon>Scalidophora</taxon>
        <taxon>Priapulida</taxon>
        <taxon>Priapulimorpha</taxon>
        <taxon>Priapulimorphida</taxon>
        <taxon>Priapulidae</taxon>
        <taxon>Priapulus</taxon>
    </lineage>
</organism>
<evidence type="ECO:0000256" key="8">
    <source>
        <dbReference type="ARBA" id="ARBA00023136"/>
    </source>
</evidence>
<sequence length="644" mass="72489">MHMNAFSSAKETPTLRHICERAFSRRGDLKTHMRTAHAGENRTTRTAATHGGGDATVHVDACRNAFSCLGTEDGTSTTASAERRTTTASASGGERCTSASCVSGRFAKACDLRRAHCARTGEKRVRWTRAIASYSKRADLTVHVRTTHGARKPYKCHLWRAGVRERGPADSKVHLTDAAPGREPRSKCHLCELAFSSPGGLQRQRAQPTVSKNRTSGYVCKRAFCTPGRVQRHIRTHAVERPYKCDLCDRPTTAAPPRAQPKSPAPPVPPPRCSGPVKDVYFMKTHKCASSSLQNIFLRYGHSRNLTFVLPVVGFHMGYPQRFSPSLMIPHASNDYNIFCHHARWDELHVRALMPRAAFVSVVRRPAALLESIYSFMRFEPRYGVNVSVFLQDPAKYARGDRSSALRPRNTMLYDFGMDFEDSENEDLVDAKIARIFDRFDLIMIVERFDESLVLLRDLLCWSWDDVIVVAHNERIGGASKLSAADARRAEAWSWADGKLYDVAVATFDERVRRYGAARMRRDVARLRRYSTRMYARCVERRVTTAAEDVLPWSNSVVRFVPRSNASACVDLLLPELVLSTDVKLSQLCGVRDSSWREVCRSIEKNFMRTLCSVYPLFRLPSCDLSRAALDLSNRTDLLASYSL</sequence>
<evidence type="ECO:0000256" key="7">
    <source>
        <dbReference type="ARBA" id="ARBA00023034"/>
    </source>
</evidence>
<keyword evidence="5" id="KW-0735">Signal-anchor</keyword>
<dbReference type="Gene3D" id="3.30.160.60">
    <property type="entry name" value="Classic Zinc Finger"/>
    <property type="match status" value="2"/>
</dbReference>
<dbReference type="PANTHER" id="PTHR14647:SF87">
    <property type="entry name" value="PUTATIVE-RELATED"/>
    <property type="match status" value="1"/>
</dbReference>
<keyword evidence="7" id="KW-0333">Golgi apparatus</keyword>
<dbReference type="Gene3D" id="3.40.50.300">
    <property type="entry name" value="P-loop containing nucleotide triphosphate hydrolases"/>
    <property type="match status" value="1"/>
</dbReference>
<keyword evidence="6" id="KW-1133">Transmembrane helix</keyword>
<comment type="similarity">
    <text evidence="2">Belongs to the galactose-3-O-sulfotransferase family.</text>
</comment>
<keyword evidence="9" id="KW-0325">Glycoprotein</keyword>
<name>A0ABM1ENA2_PRICU</name>
<feature type="compositionally biased region" description="Low complexity" evidence="11">
    <location>
        <begin position="75"/>
        <end position="91"/>
    </location>
</feature>
<evidence type="ECO:0000256" key="10">
    <source>
        <dbReference type="PROSITE-ProRule" id="PRU00042"/>
    </source>
</evidence>
<proteinExistence type="inferred from homology"/>
<accession>A0ABM1ENA2</accession>
<keyword evidence="10" id="KW-0862">Zinc</keyword>
<evidence type="ECO:0000256" key="6">
    <source>
        <dbReference type="ARBA" id="ARBA00022989"/>
    </source>
</evidence>
<dbReference type="InterPro" id="IPR027417">
    <property type="entry name" value="P-loop_NTPase"/>
</dbReference>
<evidence type="ECO:0000259" key="12">
    <source>
        <dbReference type="PROSITE" id="PS50157"/>
    </source>
</evidence>
<dbReference type="PANTHER" id="PTHR14647">
    <property type="entry name" value="GALACTOSE-3-O-SULFOTRANSFERASE"/>
    <property type="match status" value="1"/>
</dbReference>
<dbReference type="RefSeq" id="XP_014673673.1">
    <property type="nucleotide sequence ID" value="XM_014818187.1"/>
</dbReference>
<evidence type="ECO:0000256" key="2">
    <source>
        <dbReference type="ARBA" id="ARBA00008124"/>
    </source>
</evidence>
<keyword evidence="10" id="KW-0863">Zinc-finger</keyword>
<keyword evidence="3" id="KW-0808">Transferase</keyword>
<dbReference type="PROSITE" id="PS50157">
    <property type="entry name" value="ZINC_FINGER_C2H2_2"/>
    <property type="match status" value="2"/>
</dbReference>
<reference evidence="14" key="1">
    <citation type="submission" date="2025-08" db="UniProtKB">
        <authorList>
            <consortium name="RefSeq"/>
        </authorList>
    </citation>
    <scope>IDENTIFICATION</scope>
</reference>
<keyword evidence="4" id="KW-0812">Transmembrane</keyword>
<dbReference type="SUPFAM" id="SSF57667">
    <property type="entry name" value="beta-beta-alpha zinc fingers"/>
    <property type="match status" value="1"/>
</dbReference>
<keyword evidence="8" id="KW-0472">Membrane</keyword>
<evidence type="ECO:0000256" key="4">
    <source>
        <dbReference type="ARBA" id="ARBA00022692"/>
    </source>
</evidence>
<keyword evidence="13" id="KW-1185">Reference proteome</keyword>
<evidence type="ECO:0000256" key="3">
    <source>
        <dbReference type="ARBA" id="ARBA00022679"/>
    </source>
</evidence>
<feature type="domain" description="C2H2-type" evidence="12">
    <location>
        <begin position="220"/>
        <end position="242"/>
    </location>
</feature>
<feature type="region of interest" description="Disordered" evidence="11">
    <location>
        <begin position="73"/>
        <end position="93"/>
    </location>
</feature>
<comment type="subcellular location">
    <subcellularLocation>
        <location evidence="1">Golgi apparatus membrane</location>
        <topology evidence="1">Single-pass type II membrane protein</topology>
    </subcellularLocation>
</comment>
<dbReference type="Pfam" id="PF06990">
    <property type="entry name" value="Gal-3-0_sulfotr"/>
    <property type="match status" value="1"/>
</dbReference>
<evidence type="ECO:0000256" key="1">
    <source>
        <dbReference type="ARBA" id="ARBA00004323"/>
    </source>
</evidence>